<protein>
    <submittedName>
        <fullName evidence="3">PPOX class F420-dependent oxidoreductase</fullName>
        <ecNumber evidence="3">1.-.-.-</ecNumber>
    </submittedName>
</protein>
<dbReference type="PANTHER" id="PTHR35176:SF11">
    <property type="entry name" value="PYRIDOXAMINE 5'-PHOSPHATE OXIDASE FAMILY PROTEIN"/>
    <property type="match status" value="1"/>
</dbReference>
<dbReference type="EMBL" id="JAWDIU010000005">
    <property type="protein sequence ID" value="MDU0327928.1"/>
    <property type="molecule type" value="Genomic_DNA"/>
</dbReference>
<dbReference type="GO" id="GO:0016491">
    <property type="term" value="F:oxidoreductase activity"/>
    <property type="evidence" value="ECO:0007669"/>
    <property type="project" value="UniProtKB-KW"/>
</dbReference>
<evidence type="ECO:0000259" key="2">
    <source>
        <dbReference type="Pfam" id="PF01243"/>
    </source>
</evidence>
<keyword evidence="1 3" id="KW-0560">Oxidoreductase</keyword>
<dbReference type="Proteomes" id="UP001256673">
    <property type="component" value="Unassembled WGS sequence"/>
</dbReference>
<dbReference type="SUPFAM" id="SSF50475">
    <property type="entry name" value="FMN-binding split barrel"/>
    <property type="match status" value="1"/>
</dbReference>
<comment type="caution">
    <text evidence="3">The sequence shown here is derived from an EMBL/GenBank/DDBJ whole genome shotgun (WGS) entry which is preliminary data.</text>
</comment>
<dbReference type="PANTHER" id="PTHR35176">
    <property type="entry name" value="HEME OXYGENASE HI_0854-RELATED"/>
    <property type="match status" value="1"/>
</dbReference>
<reference evidence="3 4" key="1">
    <citation type="submission" date="2023-09" db="EMBL/GenBank/DDBJ databases">
        <title>Microbacterium fusihabitans sp. nov., Microbacterium phycihabitans sp. nov., and Microbacterium cervinum sp. nov., isolated from dried seaweeds of beach.</title>
        <authorList>
            <person name="Lee S.D."/>
        </authorList>
    </citation>
    <scope>NUCLEOTIDE SEQUENCE [LARGE SCALE GENOMIC DNA]</scope>
    <source>
        <strain evidence="3 4">KSW2-21</strain>
    </source>
</reference>
<sequence>MTVPDTLWREIAASDFVTFGTYRRNGELVAVPVWIARDGDELVVTSERTTGKVKRLRNDSRVVLRPCSRMGKVEPDAITVEAHARIAGPAQDDRRADSALKRKYGWQYRAIIGFEAIVRKVQRKPGDRVILRVSRTA</sequence>
<evidence type="ECO:0000256" key="1">
    <source>
        <dbReference type="ARBA" id="ARBA00023002"/>
    </source>
</evidence>
<dbReference type="NCBIfam" id="TIGR03666">
    <property type="entry name" value="Rv2061_F420"/>
    <property type="match status" value="1"/>
</dbReference>
<dbReference type="Gene3D" id="2.30.110.10">
    <property type="entry name" value="Electron Transport, Fmn-binding Protein, Chain A"/>
    <property type="match status" value="1"/>
</dbReference>
<dbReference type="InterPro" id="IPR011576">
    <property type="entry name" value="Pyridox_Oxase_N"/>
</dbReference>
<name>A0ABU3RYG6_9MICO</name>
<dbReference type="InterPro" id="IPR019965">
    <property type="entry name" value="PPOX_F420-dep_Rv2061_put"/>
</dbReference>
<proteinExistence type="predicted"/>
<dbReference type="EC" id="1.-.-.-" evidence="3"/>
<gene>
    <name evidence="3" type="ORF">RWH43_14280</name>
</gene>
<evidence type="ECO:0000313" key="4">
    <source>
        <dbReference type="Proteomes" id="UP001256673"/>
    </source>
</evidence>
<dbReference type="Pfam" id="PF01243">
    <property type="entry name" value="PNPOx_N"/>
    <property type="match status" value="1"/>
</dbReference>
<dbReference type="RefSeq" id="WP_144833528.1">
    <property type="nucleotide sequence ID" value="NZ_JAWDIU010000005.1"/>
</dbReference>
<organism evidence="3 4">
    <name type="scientific">Microbacterium algihabitans</name>
    <dbReference type="NCBI Taxonomy" id="3075992"/>
    <lineage>
        <taxon>Bacteria</taxon>
        <taxon>Bacillati</taxon>
        <taxon>Actinomycetota</taxon>
        <taxon>Actinomycetes</taxon>
        <taxon>Micrococcales</taxon>
        <taxon>Microbacteriaceae</taxon>
        <taxon>Microbacterium</taxon>
    </lineage>
</organism>
<evidence type="ECO:0000313" key="3">
    <source>
        <dbReference type="EMBL" id="MDU0327928.1"/>
    </source>
</evidence>
<dbReference type="InterPro" id="IPR052019">
    <property type="entry name" value="F420H2_bilvrd_red/Heme_oxyg"/>
</dbReference>
<keyword evidence="4" id="KW-1185">Reference proteome</keyword>
<dbReference type="InterPro" id="IPR012349">
    <property type="entry name" value="Split_barrel_FMN-bd"/>
</dbReference>
<feature type="domain" description="Pyridoxamine 5'-phosphate oxidase N-terminal" evidence="2">
    <location>
        <begin position="10"/>
        <end position="133"/>
    </location>
</feature>
<accession>A0ABU3RYG6</accession>